<comment type="caution">
    <text evidence="1">The sequence shown here is derived from an EMBL/GenBank/DDBJ whole genome shotgun (WGS) entry which is preliminary data.</text>
</comment>
<reference evidence="2" key="1">
    <citation type="journal article" date="2019" name="Int. J. Syst. Evol. Microbiol.">
        <title>The Global Catalogue of Microorganisms (GCM) 10K type strain sequencing project: providing services to taxonomists for standard genome sequencing and annotation.</title>
        <authorList>
            <consortium name="The Broad Institute Genomics Platform"/>
            <consortium name="The Broad Institute Genome Sequencing Center for Infectious Disease"/>
            <person name="Wu L."/>
            <person name="Ma J."/>
        </authorList>
    </citation>
    <scope>NUCLEOTIDE SEQUENCE [LARGE SCALE GENOMIC DNA]</scope>
    <source>
        <strain evidence="2">KACC 11407</strain>
    </source>
</reference>
<dbReference type="RefSeq" id="WP_386755969.1">
    <property type="nucleotide sequence ID" value="NZ_JBHSNM010000007.1"/>
</dbReference>
<dbReference type="EMBL" id="JBHSNM010000007">
    <property type="protein sequence ID" value="MFC5571360.1"/>
    <property type="molecule type" value="Genomic_DNA"/>
</dbReference>
<name>A0ABW0SQJ7_9GAMM</name>
<organism evidence="1 2">
    <name type="scientific">Lysobacter yangpyeongensis</name>
    <dbReference type="NCBI Taxonomy" id="346182"/>
    <lineage>
        <taxon>Bacteria</taxon>
        <taxon>Pseudomonadati</taxon>
        <taxon>Pseudomonadota</taxon>
        <taxon>Gammaproteobacteria</taxon>
        <taxon>Lysobacterales</taxon>
        <taxon>Lysobacteraceae</taxon>
        <taxon>Lysobacter</taxon>
    </lineage>
</organism>
<gene>
    <name evidence="1" type="ORF">ACFPN1_14950</name>
</gene>
<evidence type="ECO:0000313" key="1">
    <source>
        <dbReference type="EMBL" id="MFC5571360.1"/>
    </source>
</evidence>
<proteinExistence type="predicted"/>
<accession>A0ABW0SQJ7</accession>
<protein>
    <recommendedName>
        <fullName evidence="3">Restriction endonuclease</fullName>
    </recommendedName>
</protein>
<evidence type="ECO:0000313" key="2">
    <source>
        <dbReference type="Proteomes" id="UP001596036"/>
    </source>
</evidence>
<keyword evidence="2" id="KW-1185">Reference proteome</keyword>
<dbReference type="Proteomes" id="UP001596036">
    <property type="component" value="Unassembled WGS sequence"/>
</dbReference>
<sequence>MGRHTAASGRTLEQKIADAGPTNQRIEPVYLTVARRALEKDGVVSRMARGGLPWYFLSTANASSVDARIAEQLVVHEAVSNIHVNKRVGQALEIAIIRAMRREKYKYFGDFRDLDSHDDSSPYSRIEPPIAIGGRFTDGPVDFIAEVANDWVAIEAKNVRPWIYPTQRDELMPLLRRAVELDVVPVLIARRIPYVTFSEVFRPCGVLMHQTYNQLYPFSAADLAKLAAQKDLLGYHDIRVGNDPDKRLSDFFGKNLPMLVKDARRRFDEHKDLLLMLALGELNYLSFHVELRKRLGIYVDGNYEADDSGLEGPEYDEYLDDDE</sequence>
<evidence type="ECO:0008006" key="3">
    <source>
        <dbReference type="Google" id="ProtNLM"/>
    </source>
</evidence>